<protein>
    <submittedName>
        <fullName evidence="3">Adenosine (5')-pentaphospho-(5'')-adenosine pyrophosphohydrolase</fullName>
    </submittedName>
</protein>
<dbReference type="CDD" id="cd03671">
    <property type="entry name" value="NUDIX_Ap4A_hydrolase_plant_like"/>
    <property type="match status" value="1"/>
</dbReference>
<dbReference type="InterPro" id="IPR015797">
    <property type="entry name" value="NUDIX_hydrolase-like_dom_sf"/>
</dbReference>
<dbReference type="Gene3D" id="3.90.79.10">
    <property type="entry name" value="Nucleoside Triphosphate Pyrophosphohydrolase"/>
    <property type="match status" value="1"/>
</dbReference>
<dbReference type="PROSITE" id="PS00893">
    <property type="entry name" value="NUDIX_BOX"/>
    <property type="match status" value="1"/>
</dbReference>
<sequence length="161" mass="18671">MMNNSADLPYRPCVGFMMLNPEGKVFVAKRIDTMALAWQMPQGGIDEGESPLDALFREMEEEIGTRNAAILQEYDGWLHYDLPQHLIGTLWGGKYRGQKMKWYLMRFQGQDSDININTENPEFSEWKWLEMNKVAQSIVAFKRPLYEQIVASFSSRKPNSL</sequence>
<dbReference type="Pfam" id="PF00293">
    <property type="entry name" value="NUDIX"/>
    <property type="match status" value="1"/>
</dbReference>
<keyword evidence="1 3" id="KW-0378">Hydrolase</keyword>
<name>A0A3B1BS78_9ZZZZ</name>
<dbReference type="GO" id="GO:0034432">
    <property type="term" value="F:bis(5'-adenosyl)-pentaphosphatase activity"/>
    <property type="evidence" value="ECO:0007669"/>
    <property type="project" value="TreeGrafter"/>
</dbReference>
<dbReference type="GO" id="GO:0006753">
    <property type="term" value="P:nucleoside phosphate metabolic process"/>
    <property type="evidence" value="ECO:0007669"/>
    <property type="project" value="TreeGrafter"/>
</dbReference>
<dbReference type="PANTHER" id="PTHR11839:SF22">
    <property type="entry name" value="NUDIX HYDROLASE 26, CHLOROPLASTIC"/>
    <property type="match status" value="1"/>
</dbReference>
<proteinExistence type="inferred from homology"/>
<dbReference type="AlphaFoldDB" id="A0A3B1BS78"/>
<dbReference type="EMBL" id="UOFW01000210">
    <property type="protein sequence ID" value="VAX07537.1"/>
    <property type="molecule type" value="Genomic_DNA"/>
</dbReference>
<feature type="domain" description="Nudix hydrolase" evidence="2">
    <location>
        <begin position="9"/>
        <end position="151"/>
    </location>
</feature>
<dbReference type="PANTHER" id="PTHR11839">
    <property type="entry name" value="UDP/ADP-SUGAR PYROPHOSPHATASE"/>
    <property type="match status" value="1"/>
</dbReference>
<evidence type="ECO:0000313" key="3">
    <source>
        <dbReference type="EMBL" id="VAX07537.1"/>
    </source>
</evidence>
<organism evidence="3">
    <name type="scientific">hydrothermal vent metagenome</name>
    <dbReference type="NCBI Taxonomy" id="652676"/>
    <lineage>
        <taxon>unclassified sequences</taxon>
        <taxon>metagenomes</taxon>
        <taxon>ecological metagenomes</taxon>
    </lineage>
</organism>
<evidence type="ECO:0000256" key="1">
    <source>
        <dbReference type="ARBA" id="ARBA00022801"/>
    </source>
</evidence>
<gene>
    <name evidence="3" type="ORF">MNBD_ALPHA03-1473</name>
</gene>
<dbReference type="InterPro" id="IPR000086">
    <property type="entry name" value="NUDIX_hydrolase_dom"/>
</dbReference>
<dbReference type="GO" id="GO:0019693">
    <property type="term" value="P:ribose phosphate metabolic process"/>
    <property type="evidence" value="ECO:0007669"/>
    <property type="project" value="TreeGrafter"/>
</dbReference>
<dbReference type="SUPFAM" id="SSF55811">
    <property type="entry name" value="Nudix"/>
    <property type="match status" value="1"/>
</dbReference>
<dbReference type="NCBIfam" id="NF001938">
    <property type="entry name" value="PRK00714.1-5"/>
    <property type="match status" value="1"/>
</dbReference>
<dbReference type="PROSITE" id="PS51462">
    <property type="entry name" value="NUDIX"/>
    <property type="match status" value="1"/>
</dbReference>
<accession>A0A3B1BS78</accession>
<dbReference type="InterPro" id="IPR020084">
    <property type="entry name" value="NUDIX_hydrolase_CS"/>
</dbReference>
<dbReference type="InterPro" id="IPR022927">
    <property type="entry name" value="RppH"/>
</dbReference>
<dbReference type="NCBIfam" id="NF001936">
    <property type="entry name" value="PRK00714.1-3"/>
    <property type="match status" value="1"/>
</dbReference>
<evidence type="ECO:0000259" key="2">
    <source>
        <dbReference type="PROSITE" id="PS51462"/>
    </source>
</evidence>
<dbReference type="HAMAP" id="MF_00298">
    <property type="entry name" value="Nudix_RppH"/>
    <property type="match status" value="1"/>
</dbReference>
<dbReference type="GO" id="GO:0008893">
    <property type="term" value="F:guanosine-3',5'-bis(diphosphate) 3'-diphosphatase activity"/>
    <property type="evidence" value="ECO:0007669"/>
    <property type="project" value="TreeGrafter"/>
</dbReference>
<reference evidence="3" key="1">
    <citation type="submission" date="2018-06" db="EMBL/GenBank/DDBJ databases">
        <authorList>
            <person name="Zhirakovskaya E."/>
        </authorList>
    </citation>
    <scope>NUCLEOTIDE SEQUENCE</scope>
</reference>